<dbReference type="InterPro" id="IPR003593">
    <property type="entry name" value="AAA+_ATPase"/>
</dbReference>
<reference evidence="12" key="1">
    <citation type="journal article" date="2020" name="mSystems">
        <title>Genome- and Community-Level Interaction Insights into Carbon Utilization and Element Cycling Functions of Hydrothermarchaeota in Hydrothermal Sediment.</title>
        <authorList>
            <person name="Zhou Z."/>
            <person name="Liu Y."/>
            <person name="Xu W."/>
            <person name="Pan J."/>
            <person name="Luo Z.H."/>
            <person name="Li M."/>
        </authorList>
    </citation>
    <scope>NUCLEOTIDE SEQUENCE [LARGE SCALE GENOMIC DNA]</scope>
    <source>
        <strain evidence="12">SpSt-125</strain>
    </source>
</reference>
<keyword evidence="3" id="KW-0378">Hydrolase</keyword>
<dbReference type="AlphaFoldDB" id="A0A7J2U5E2"/>
<evidence type="ECO:0000256" key="8">
    <source>
        <dbReference type="ARBA" id="ARBA00034617"/>
    </source>
</evidence>
<dbReference type="Pfam" id="PF05872">
    <property type="entry name" value="HerA_C"/>
    <property type="match status" value="1"/>
</dbReference>
<evidence type="ECO:0000256" key="9">
    <source>
        <dbReference type="ARBA" id="ARBA00048954"/>
    </source>
</evidence>
<dbReference type="PANTHER" id="PTHR42957">
    <property type="entry name" value="HELICASE MJ1565-RELATED"/>
    <property type="match status" value="1"/>
</dbReference>
<keyword evidence="6" id="KW-0238">DNA-binding</keyword>
<comment type="catalytic activity">
    <reaction evidence="8">
        <text>Couples ATP hydrolysis with the unwinding of duplex DNA by translocating in the 3'-5' direction.</text>
        <dbReference type="EC" id="5.6.2.4"/>
    </reaction>
</comment>
<dbReference type="GO" id="GO:0043139">
    <property type="term" value="F:5'-3' DNA helicase activity"/>
    <property type="evidence" value="ECO:0007669"/>
    <property type="project" value="UniProtKB-EC"/>
</dbReference>
<gene>
    <name evidence="12" type="ORF">ENO26_08275</name>
</gene>
<accession>A0A7J2U5E2</accession>
<proteinExistence type="inferred from homology"/>
<evidence type="ECO:0000259" key="11">
    <source>
        <dbReference type="SMART" id="SM00382"/>
    </source>
</evidence>
<evidence type="ECO:0000256" key="7">
    <source>
        <dbReference type="ARBA" id="ARBA00023235"/>
    </source>
</evidence>
<dbReference type="GO" id="GO:0003677">
    <property type="term" value="F:DNA binding"/>
    <property type="evidence" value="ECO:0007669"/>
    <property type="project" value="UniProtKB-KW"/>
</dbReference>
<keyword evidence="7" id="KW-0413">Isomerase</keyword>
<sequence>MDFLIWITLHYILLDYLWDQVMGNKGKSMAMFIENDDDVFRFAIQLPSSSELVTAYGIFITLRYVNKGVDDNKNEDLEVRVVESIINRAVETRQKYILVSCIGASNVTSHLIILSEDKDTVLRESEILCSLINSLTNTLVVCKKEELRNVSELFKHCFTEVTFHNPLSWLLTVFSKRIGINSKEHSVQPYHPLPLEWGYPDIDASKYEYLFSVFKEGDIRLGIIQSTKIVAKLKLEHVQKHVLIVGATGSGKSTTASIIAREVSKEGVGVFITDWHGEYKELLKNYNNIIYTNPIEGTVPEFLNMKNIMEHEPLAFIEILESALELTPPQAHILEEAVKELLHRKAVTFCEIDTLIDIIQNAPLAARWVAESKEALVRKLKVLSSEYLKIKWSNMKELPVRKGGITIFDISSIPNTRVKKILVSIAIKSATLKAQYNEITKPLVIVVDEAHNIFTKDNPISNLVAEVRKWGVGFIIVTQSPSSLSSVILKNTNTRIVHALKSTTDVKTMLGLLILRKEYKKIISSLKPGEALVAIPELTEPVLVKIGLFSD</sequence>
<dbReference type="GO" id="GO:0005524">
    <property type="term" value="F:ATP binding"/>
    <property type="evidence" value="ECO:0007669"/>
    <property type="project" value="UniProtKB-KW"/>
</dbReference>
<dbReference type="PANTHER" id="PTHR42957:SF1">
    <property type="entry name" value="HELICASE MJ1565-RELATED"/>
    <property type="match status" value="1"/>
</dbReference>
<evidence type="ECO:0000256" key="3">
    <source>
        <dbReference type="ARBA" id="ARBA00022801"/>
    </source>
</evidence>
<keyword evidence="4" id="KW-0347">Helicase</keyword>
<comment type="catalytic activity">
    <reaction evidence="9">
        <text>ATP + H2O = ADP + phosphate + H(+)</text>
        <dbReference type="Rhea" id="RHEA:13065"/>
        <dbReference type="ChEBI" id="CHEBI:15377"/>
        <dbReference type="ChEBI" id="CHEBI:15378"/>
        <dbReference type="ChEBI" id="CHEBI:30616"/>
        <dbReference type="ChEBI" id="CHEBI:43474"/>
        <dbReference type="ChEBI" id="CHEBI:456216"/>
        <dbReference type="EC" id="5.6.2.3"/>
    </reaction>
</comment>
<dbReference type="SMART" id="SM00382">
    <property type="entry name" value="AAA"/>
    <property type="match status" value="1"/>
</dbReference>
<dbReference type="InterPro" id="IPR027417">
    <property type="entry name" value="P-loop_NTPase"/>
</dbReference>
<comment type="catalytic activity">
    <reaction evidence="10">
        <text>ATP + H2O = ADP + phosphate + H(+)</text>
        <dbReference type="Rhea" id="RHEA:13065"/>
        <dbReference type="ChEBI" id="CHEBI:15377"/>
        <dbReference type="ChEBI" id="CHEBI:15378"/>
        <dbReference type="ChEBI" id="CHEBI:30616"/>
        <dbReference type="ChEBI" id="CHEBI:43474"/>
        <dbReference type="ChEBI" id="CHEBI:456216"/>
        <dbReference type="EC" id="5.6.2.4"/>
    </reaction>
</comment>
<dbReference type="GO" id="GO:0016787">
    <property type="term" value="F:hydrolase activity"/>
    <property type="evidence" value="ECO:0007669"/>
    <property type="project" value="UniProtKB-KW"/>
</dbReference>
<feature type="domain" description="AAA+ ATPase" evidence="11">
    <location>
        <begin position="238"/>
        <end position="515"/>
    </location>
</feature>
<organism evidence="12">
    <name type="scientific">Ignisphaera aggregans</name>
    <dbReference type="NCBI Taxonomy" id="334771"/>
    <lineage>
        <taxon>Archaea</taxon>
        <taxon>Thermoproteota</taxon>
        <taxon>Thermoprotei</taxon>
        <taxon>Desulfurococcales</taxon>
        <taxon>Desulfurococcaceae</taxon>
        <taxon>Ignisphaera</taxon>
    </lineage>
</organism>
<dbReference type="GO" id="GO:0043138">
    <property type="term" value="F:3'-5' DNA helicase activity"/>
    <property type="evidence" value="ECO:0007669"/>
    <property type="project" value="UniProtKB-EC"/>
</dbReference>
<evidence type="ECO:0000256" key="10">
    <source>
        <dbReference type="ARBA" id="ARBA00048988"/>
    </source>
</evidence>
<evidence type="ECO:0000256" key="4">
    <source>
        <dbReference type="ARBA" id="ARBA00022806"/>
    </source>
</evidence>
<dbReference type="InterPro" id="IPR002789">
    <property type="entry name" value="HerA_central"/>
</dbReference>
<keyword evidence="5 12" id="KW-0067">ATP-binding</keyword>
<evidence type="ECO:0000256" key="6">
    <source>
        <dbReference type="ARBA" id="ARBA00023125"/>
    </source>
</evidence>
<dbReference type="Pfam" id="PF01935">
    <property type="entry name" value="DUF87"/>
    <property type="match status" value="1"/>
</dbReference>
<dbReference type="InterPro" id="IPR008571">
    <property type="entry name" value="HerA-like"/>
</dbReference>
<dbReference type="EMBL" id="DSEU01000056">
    <property type="protein sequence ID" value="HEM67537.1"/>
    <property type="molecule type" value="Genomic_DNA"/>
</dbReference>
<dbReference type="SUPFAM" id="SSF52540">
    <property type="entry name" value="P-loop containing nucleoside triphosphate hydrolases"/>
    <property type="match status" value="1"/>
</dbReference>
<dbReference type="InterPro" id="IPR033186">
    <property type="entry name" value="HerA_C"/>
</dbReference>
<comment type="caution">
    <text evidence="12">The sequence shown here is derived from an EMBL/GenBank/DDBJ whole genome shotgun (WGS) entry which is preliminary data.</text>
</comment>
<dbReference type="Gene3D" id="3.40.50.300">
    <property type="entry name" value="P-loop containing nucleotide triphosphate hydrolases"/>
    <property type="match status" value="2"/>
</dbReference>
<comment type="similarity">
    <text evidence="1">Belongs to the HerA family.</text>
</comment>
<evidence type="ECO:0000256" key="5">
    <source>
        <dbReference type="ARBA" id="ARBA00022840"/>
    </source>
</evidence>
<evidence type="ECO:0000256" key="1">
    <source>
        <dbReference type="ARBA" id="ARBA00007816"/>
    </source>
</evidence>
<name>A0A7J2U5E2_9CREN</name>
<dbReference type="CDD" id="cd01127">
    <property type="entry name" value="TrwB_TraG_TraD_VirD4"/>
    <property type="match status" value="1"/>
</dbReference>
<keyword evidence="2" id="KW-0547">Nucleotide-binding</keyword>
<evidence type="ECO:0000256" key="2">
    <source>
        <dbReference type="ARBA" id="ARBA00022741"/>
    </source>
</evidence>
<evidence type="ECO:0000313" key="12">
    <source>
        <dbReference type="EMBL" id="HEM67537.1"/>
    </source>
</evidence>
<protein>
    <submittedName>
        <fullName evidence="12">ATP-binding protein</fullName>
    </submittedName>
</protein>